<dbReference type="GO" id="GO:0030313">
    <property type="term" value="C:cell envelope"/>
    <property type="evidence" value="ECO:0007669"/>
    <property type="project" value="UniProtKB-SubCell"/>
</dbReference>
<feature type="coiled-coil region" evidence="3">
    <location>
        <begin position="126"/>
        <end position="171"/>
    </location>
</feature>
<dbReference type="PANTHER" id="PTHR32347">
    <property type="entry name" value="EFFLUX SYSTEM COMPONENT YKNX-RELATED"/>
    <property type="match status" value="1"/>
</dbReference>
<reference evidence="5" key="1">
    <citation type="submission" date="2017-09" db="EMBL/GenBank/DDBJ databases">
        <title>Depth-based differentiation of microbial function through sediment-hosted aquifers and enrichment of novel symbionts in the deep terrestrial subsurface.</title>
        <authorList>
            <person name="Probst A.J."/>
            <person name="Ladd B."/>
            <person name="Jarett J.K."/>
            <person name="Geller-Mcgrath D.E."/>
            <person name="Sieber C.M.K."/>
            <person name="Emerson J.B."/>
            <person name="Anantharaman K."/>
            <person name="Thomas B.C."/>
            <person name="Malmstrom R."/>
            <person name="Stieglmeier M."/>
            <person name="Klingl A."/>
            <person name="Woyke T."/>
            <person name="Ryan C.M."/>
            <person name="Banfield J.F."/>
        </authorList>
    </citation>
    <scope>NUCLEOTIDE SEQUENCE [LARGE SCALE GENOMIC DNA]</scope>
</reference>
<evidence type="ECO:0000313" key="4">
    <source>
        <dbReference type="EMBL" id="PIR77232.1"/>
    </source>
</evidence>
<gene>
    <name evidence="4" type="ORF">COU30_03585</name>
</gene>
<comment type="subcellular location">
    <subcellularLocation>
        <location evidence="1">Cell envelope</location>
    </subcellularLocation>
</comment>
<dbReference type="PANTHER" id="PTHR32347:SF14">
    <property type="entry name" value="EFFLUX SYSTEM COMPONENT YKNX-RELATED"/>
    <property type="match status" value="1"/>
</dbReference>
<sequence length="466" mass="49895">MKLFRKKFIIPFVLVIVVVLVVVFVVRGKAPVVDYSSIVVDQKDLIQSVSETGSVDANLSLTYGWETSGQVVDIAKHIGDTVVAGDVIALLDNTQQQARFREAVSQLSSAQARLNVEFAGPSDEDKRKSQTAVDQTEAQLVQAKAELLKAQAQAQIQVVNAQKVVDDAENNLRLADGGDNSQIVTDAYEDLVNTLKSVLSRLTDGLTDADSILGVDNRFANDDFEKALGFRGREYIDTAERSYIVAKKSIAAVSSKILGLTSVSGHEEVDQTVVDAFGTLADMQQLLFDVQALLSVTDPVAGFTQTELNVLVSSIATSITNVNAISASLTNDRQAVVSARNSVVSYQIAYTNAVANYVSVKQQTSADIAIAEARVTLQEASLSQAQATYDVLVAPPRQVDIGSLRADVSRYQSNVVALQDTLDQTKLIALGAGVISSLSVEVGENVTANQDVLTINSPELSVEVDI</sequence>
<accession>A0A2M6P0H0</accession>
<evidence type="ECO:0008006" key="6">
    <source>
        <dbReference type="Google" id="ProtNLM"/>
    </source>
</evidence>
<feature type="non-terminal residue" evidence="4">
    <location>
        <position position="466"/>
    </location>
</feature>
<dbReference type="Proteomes" id="UP000228528">
    <property type="component" value="Unassembled WGS sequence"/>
</dbReference>
<organism evidence="4 5">
    <name type="scientific">Candidatus Magasanikbacteria bacterium CG10_big_fil_rev_8_21_14_0_10_38_6</name>
    <dbReference type="NCBI Taxonomy" id="1974647"/>
    <lineage>
        <taxon>Bacteria</taxon>
        <taxon>Candidatus Magasanikiibacteriota</taxon>
    </lineage>
</organism>
<protein>
    <recommendedName>
        <fullName evidence="6">Membrane fusion protein biotin-lipoyl like domain-containing protein</fullName>
    </recommendedName>
</protein>
<evidence type="ECO:0000256" key="1">
    <source>
        <dbReference type="ARBA" id="ARBA00004196"/>
    </source>
</evidence>
<dbReference type="SUPFAM" id="SSF111369">
    <property type="entry name" value="HlyD-like secretion proteins"/>
    <property type="match status" value="1"/>
</dbReference>
<dbReference type="Gene3D" id="2.40.50.100">
    <property type="match status" value="1"/>
</dbReference>
<evidence type="ECO:0000256" key="2">
    <source>
        <dbReference type="ARBA" id="ARBA00023054"/>
    </source>
</evidence>
<proteinExistence type="predicted"/>
<dbReference type="Gene3D" id="1.10.287.470">
    <property type="entry name" value="Helix hairpin bin"/>
    <property type="match status" value="1"/>
</dbReference>
<dbReference type="InterPro" id="IPR050465">
    <property type="entry name" value="UPF0194_transport"/>
</dbReference>
<evidence type="ECO:0000256" key="3">
    <source>
        <dbReference type="SAM" id="Coils"/>
    </source>
</evidence>
<name>A0A2M6P0H0_9BACT</name>
<evidence type="ECO:0000313" key="5">
    <source>
        <dbReference type="Proteomes" id="UP000228528"/>
    </source>
</evidence>
<comment type="caution">
    <text evidence="4">The sequence shown here is derived from an EMBL/GenBank/DDBJ whole genome shotgun (WGS) entry which is preliminary data.</text>
</comment>
<dbReference type="AlphaFoldDB" id="A0A2M6P0H0"/>
<dbReference type="EMBL" id="PFBW01000155">
    <property type="protein sequence ID" value="PIR77232.1"/>
    <property type="molecule type" value="Genomic_DNA"/>
</dbReference>
<keyword evidence="2 3" id="KW-0175">Coiled coil</keyword>